<reference evidence="1" key="1">
    <citation type="submission" date="2022-10" db="EMBL/GenBank/DDBJ databases">
        <title>Culturing micro-colonial fungi from biological soil crusts in the Mojave desert and describing Neophaeococcomyces mojavensis, and introducing the new genera and species Taxawa tesnikishii.</title>
        <authorList>
            <person name="Kurbessoian T."/>
            <person name="Stajich J.E."/>
        </authorList>
    </citation>
    <scope>NUCLEOTIDE SEQUENCE</scope>
    <source>
        <strain evidence="1">TK_1</strain>
    </source>
</reference>
<evidence type="ECO:0000313" key="2">
    <source>
        <dbReference type="Proteomes" id="UP001172684"/>
    </source>
</evidence>
<proteinExistence type="predicted"/>
<evidence type="ECO:0000313" key="1">
    <source>
        <dbReference type="EMBL" id="KAJ9657034.1"/>
    </source>
</evidence>
<organism evidence="1 2">
    <name type="scientific">Coniosporium apollinis</name>
    <dbReference type="NCBI Taxonomy" id="61459"/>
    <lineage>
        <taxon>Eukaryota</taxon>
        <taxon>Fungi</taxon>
        <taxon>Dikarya</taxon>
        <taxon>Ascomycota</taxon>
        <taxon>Pezizomycotina</taxon>
        <taxon>Dothideomycetes</taxon>
        <taxon>Dothideomycetes incertae sedis</taxon>
        <taxon>Coniosporium</taxon>
    </lineage>
</organism>
<dbReference type="Proteomes" id="UP001172684">
    <property type="component" value="Unassembled WGS sequence"/>
</dbReference>
<keyword evidence="2" id="KW-1185">Reference proteome</keyword>
<sequence>LHPIEDVFNDFKKIIEEWKVKSAAKAIKQDTIERTCEVWAYDDWLGDQMQLRVSKMARKAELYIEHKGRND</sequence>
<feature type="non-terminal residue" evidence="1">
    <location>
        <position position="1"/>
    </location>
</feature>
<accession>A0ABQ9NHA0</accession>
<dbReference type="EMBL" id="JAPDRL010000110">
    <property type="protein sequence ID" value="KAJ9657034.1"/>
    <property type="molecule type" value="Genomic_DNA"/>
</dbReference>
<protein>
    <submittedName>
        <fullName evidence="1">Uncharacterized protein</fullName>
    </submittedName>
</protein>
<name>A0ABQ9NHA0_9PEZI</name>
<gene>
    <name evidence="1" type="ORF">H2201_008322</name>
</gene>
<comment type="caution">
    <text evidence="1">The sequence shown here is derived from an EMBL/GenBank/DDBJ whole genome shotgun (WGS) entry which is preliminary data.</text>
</comment>